<evidence type="ECO:0000313" key="2">
    <source>
        <dbReference type="EMBL" id="JAP82254.1"/>
    </source>
</evidence>
<dbReference type="EMBL" id="GEDV01006303">
    <property type="protein sequence ID" value="JAP82254.1"/>
    <property type="molecule type" value="Transcribed_RNA"/>
</dbReference>
<keyword evidence="1" id="KW-0732">Signal</keyword>
<organism evidence="2">
    <name type="scientific">Rhipicephalus appendiculatus</name>
    <name type="common">Brown ear tick</name>
    <dbReference type="NCBI Taxonomy" id="34631"/>
    <lineage>
        <taxon>Eukaryota</taxon>
        <taxon>Metazoa</taxon>
        <taxon>Ecdysozoa</taxon>
        <taxon>Arthropoda</taxon>
        <taxon>Chelicerata</taxon>
        <taxon>Arachnida</taxon>
        <taxon>Acari</taxon>
        <taxon>Parasitiformes</taxon>
        <taxon>Ixodida</taxon>
        <taxon>Ixodoidea</taxon>
        <taxon>Ixodidae</taxon>
        <taxon>Rhipicephalinae</taxon>
        <taxon>Rhipicephalus</taxon>
        <taxon>Rhipicephalus</taxon>
    </lineage>
</organism>
<name>A0A131YSM6_RHIAP</name>
<proteinExistence type="predicted"/>
<feature type="signal peptide" evidence="1">
    <location>
        <begin position="1"/>
        <end position="23"/>
    </location>
</feature>
<dbReference type="AlphaFoldDB" id="A0A131YSM6"/>
<feature type="chain" id="PRO_5007285904" evidence="1">
    <location>
        <begin position="24"/>
        <end position="170"/>
    </location>
</feature>
<accession>A0A131YSM6</accession>
<protein>
    <submittedName>
        <fullName evidence="2">Uncharacterized protein</fullName>
    </submittedName>
</protein>
<reference evidence="2" key="1">
    <citation type="journal article" date="2016" name="Ticks Tick Borne Dis.">
        <title>De novo assembly and annotation of the salivary gland transcriptome of Rhipicephalus appendiculatus male and female ticks during blood feeding.</title>
        <authorList>
            <person name="de Castro M.H."/>
            <person name="de Klerk D."/>
            <person name="Pienaar R."/>
            <person name="Latif A.A."/>
            <person name="Rees D.J."/>
            <person name="Mans B.J."/>
        </authorList>
    </citation>
    <scope>NUCLEOTIDE SEQUENCE</scope>
    <source>
        <tissue evidence="2">Salivary glands</tissue>
    </source>
</reference>
<evidence type="ECO:0000256" key="1">
    <source>
        <dbReference type="SAM" id="SignalP"/>
    </source>
</evidence>
<sequence>MAIAVSAGLVLFTASVMRVGVAAQGAEDKVTCVQMMVGTGPRKCVHNLFNSLQVQLEEGVPIPLPKPTTDRVKVLAAGCLAVRALSKIPEYGCVPASSIVGTYECIYNYEEDKEEVLKAFAAKSKENYLEIANKVESCFGSWHATRNKAHPRFSRRRDQAVNHPERAFLA</sequence>